<dbReference type="AlphaFoldDB" id="A0A5D2BLB9"/>
<name>A0A5D2BLB9_GOSDA</name>
<evidence type="ECO:0000313" key="1">
    <source>
        <dbReference type="EMBL" id="TYG58184.1"/>
    </source>
</evidence>
<gene>
    <name evidence="1" type="ORF">ES288_D08G202100v1</name>
</gene>
<organism evidence="1 2">
    <name type="scientific">Gossypium darwinii</name>
    <name type="common">Darwin's cotton</name>
    <name type="synonym">Gossypium barbadense var. darwinii</name>
    <dbReference type="NCBI Taxonomy" id="34276"/>
    <lineage>
        <taxon>Eukaryota</taxon>
        <taxon>Viridiplantae</taxon>
        <taxon>Streptophyta</taxon>
        <taxon>Embryophyta</taxon>
        <taxon>Tracheophyta</taxon>
        <taxon>Spermatophyta</taxon>
        <taxon>Magnoliopsida</taxon>
        <taxon>eudicotyledons</taxon>
        <taxon>Gunneridae</taxon>
        <taxon>Pentapetalae</taxon>
        <taxon>rosids</taxon>
        <taxon>malvids</taxon>
        <taxon>Malvales</taxon>
        <taxon>Malvaceae</taxon>
        <taxon>Malvoideae</taxon>
        <taxon>Gossypium</taxon>
    </lineage>
</organism>
<keyword evidence="2" id="KW-1185">Reference proteome</keyword>
<proteinExistence type="predicted"/>
<dbReference type="Proteomes" id="UP000323506">
    <property type="component" value="Chromosome D08"/>
</dbReference>
<reference evidence="1 2" key="1">
    <citation type="submission" date="2019-06" db="EMBL/GenBank/DDBJ databases">
        <title>WGS assembly of Gossypium darwinii.</title>
        <authorList>
            <person name="Chen Z.J."/>
            <person name="Sreedasyam A."/>
            <person name="Ando A."/>
            <person name="Song Q."/>
            <person name="De L."/>
            <person name="Hulse-Kemp A."/>
            <person name="Ding M."/>
            <person name="Ye W."/>
            <person name="Kirkbride R."/>
            <person name="Jenkins J."/>
            <person name="Plott C."/>
            <person name="Lovell J."/>
            <person name="Lin Y.-M."/>
            <person name="Vaughn R."/>
            <person name="Liu B."/>
            <person name="Li W."/>
            <person name="Simpson S."/>
            <person name="Scheffler B."/>
            <person name="Saski C."/>
            <person name="Grover C."/>
            <person name="Hu G."/>
            <person name="Conover J."/>
            <person name="Carlson J."/>
            <person name="Shu S."/>
            <person name="Boston L."/>
            <person name="Williams M."/>
            <person name="Peterson D."/>
            <person name="Mcgee K."/>
            <person name="Jones D."/>
            <person name="Wendel J."/>
            <person name="Stelly D."/>
            <person name="Grimwood J."/>
            <person name="Schmutz J."/>
        </authorList>
    </citation>
    <scope>NUCLEOTIDE SEQUENCE [LARGE SCALE GENOMIC DNA]</scope>
    <source>
        <strain evidence="1">1808015.09</strain>
    </source>
</reference>
<protein>
    <submittedName>
        <fullName evidence="1">Uncharacterized protein</fullName>
    </submittedName>
</protein>
<sequence length="42" mass="4890">MECVQLTCHHDWSSFFFFSTSGLIDQEKSRLGINRGQEKVVE</sequence>
<evidence type="ECO:0000313" key="2">
    <source>
        <dbReference type="Proteomes" id="UP000323506"/>
    </source>
</evidence>
<dbReference type="EMBL" id="CM017708">
    <property type="protein sequence ID" value="TYG58184.1"/>
    <property type="molecule type" value="Genomic_DNA"/>
</dbReference>
<accession>A0A5D2BLB9</accession>